<sequence length="332" mass="33979">MKQATIESGKGIGTIAIADAAVPQPAPGEALVRIRAATLNFRDLIVAKGLIPGLGKEPRVVPLSCCVAEVVELGEGSGRVAVGDRVVPIFAPYWLSGPTPDARMLGGPIDGVARQYAVFPVEGLCAVPDSLGDLDGATLACAGLTAWSALTAFRPTSPGDWVLCHGTGGVSVAALQLAKAMGAQVAITSSSAAKLARAAALGADLCIDTRATPDWASALETALGPRPIANVIDTVGAVQFEDNARLLGAEGQISAIGMLGSEFSWTRVGTSAVAIAPIGVGNRDQHEAMTAFVAAHAIRPVVDVVFDLARLQDAYRHLESGAFFGKVGINLL</sequence>
<dbReference type="PANTHER" id="PTHR45033">
    <property type="match status" value="1"/>
</dbReference>
<dbReference type="InterPro" id="IPR036291">
    <property type="entry name" value="NAD(P)-bd_dom_sf"/>
</dbReference>
<gene>
    <name evidence="2" type="ORF">ACFFJC_11945</name>
</gene>
<dbReference type="InterPro" id="IPR052711">
    <property type="entry name" value="Zinc_ADH-like"/>
</dbReference>
<protein>
    <submittedName>
        <fullName evidence="2">NAD(P)-dependent alcohol dehydrogenase</fullName>
        <ecNumber evidence="2">1.1.1.-</ecNumber>
    </submittedName>
</protein>
<evidence type="ECO:0000313" key="3">
    <source>
        <dbReference type="Proteomes" id="UP001589798"/>
    </source>
</evidence>
<dbReference type="SUPFAM" id="SSF50129">
    <property type="entry name" value="GroES-like"/>
    <property type="match status" value="1"/>
</dbReference>
<dbReference type="Pfam" id="PF08240">
    <property type="entry name" value="ADH_N"/>
    <property type="match status" value="1"/>
</dbReference>
<evidence type="ECO:0000259" key="1">
    <source>
        <dbReference type="SMART" id="SM00829"/>
    </source>
</evidence>
<feature type="domain" description="Enoyl reductase (ER)" evidence="1">
    <location>
        <begin position="11"/>
        <end position="329"/>
    </location>
</feature>
<accession>A0ABV6CW83</accession>
<dbReference type="EMBL" id="JBHLWK010000013">
    <property type="protein sequence ID" value="MFC0204985.1"/>
    <property type="molecule type" value="Genomic_DNA"/>
</dbReference>
<dbReference type="InterPro" id="IPR020843">
    <property type="entry name" value="ER"/>
</dbReference>
<proteinExistence type="predicted"/>
<dbReference type="InterPro" id="IPR013154">
    <property type="entry name" value="ADH-like_N"/>
</dbReference>
<organism evidence="2 3">
    <name type="scientific">Novosphingobium soli</name>
    <dbReference type="NCBI Taxonomy" id="574956"/>
    <lineage>
        <taxon>Bacteria</taxon>
        <taxon>Pseudomonadati</taxon>
        <taxon>Pseudomonadota</taxon>
        <taxon>Alphaproteobacteria</taxon>
        <taxon>Sphingomonadales</taxon>
        <taxon>Sphingomonadaceae</taxon>
        <taxon>Novosphingobium</taxon>
    </lineage>
</organism>
<reference evidence="2 3" key="1">
    <citation type="submission" date="2024-09" db="EMBL/GenBank/DDBJ databases">
        <authorList>
            <person name="Sun Q."/>
            <person name="Mori K."/>
        </authorList>
    </citation>
    <scope>NUCLEOTIDE SEQUENCE [LARGE SCALE GENOMIC DNA]</scope>
    <source>
        <strain evidence="2 3">CCM 7706</strain>
    </source>
</reference>
<dbReference type="Gene3D" id="3.90.180.10">
    <property type="entry name" value="Medium-chain alcohol dehydrogenases, catalytic domain"/>
    <property type="match status" value="1"/>
</dbReference>
<dbReference type="PANTHER" id="PTHR45033:SF2">
    <property type="entry name" value="ZINC-TYPE ALCOHOL DEHYDROGENASE-LIKE PROTEIN C1773.06C"/>
    <property type="match status" value="1"/>
</dbReference>
<dbReference type="InterPro" id="IPR013149">
    <property type="entry name" value="ADH-like_C"/>
</dbReference>
<dbReference type="EC" id="1.1.1.-" evidence="2"/>
<dbReference type="InterPro" id="IPR011032">
    <property type="entry name" value="GroES-like_sf"/>
</dbReference>
<dbReference type="CDD" id="cd08276">
    <property type="entry name" value="MDR7"/>
    <property type="match status" value="1"/>
</dbReference>
<dbReference type="RefSeq" id="WP_379487739.1">
    <property type="nucleotide sequence ID" value="NZ_JBHLWK010000013.1"/>
</dbReference>
<evidence type="ECO:0000313" key="2">
    <source>
        <dbReference type="EMBL" id="MFC0204985.1"/>
    </source>
</evidence>
<dbReference type="Pfam" id="PF00107">
    <property type="entry name" value="ADH_zinc_N"/>
    <property type="match status" value="1"/>
</dbReference>
<dbReference type="SMART" id="SM00829">
    <property type="entry name" value="PKS_ER"/>
    <property type="match status" value="1"/>
</dbReference>
<dbReference type="Gene3D" id="3.40.50.720">
    <property type="entry name" value="NAD(P)-binding Rossmann-like Domain"/>
    <property type="match status" value="1"/>
</dbReference>
<dbReference type="Proteomes" id="UP001589798">
    <property type="component" value="Unassembled WGS sequence"/>
</dbReference>
<dbReference type="SUPFAM" id="SSF51735">
    <property type="entry name" value="NAD(P)-binding Rossmann-fold domains"/>
    <property type="match status" value="1"/>
</dbReference>
<keyword evidence="3" id="KW-1185">Reference proteome</keyword>
<comment type="caution">
    <text evidence="2">The sequence shown here is derived from an EMBL/GenBank/DDBJ whole genome shotgun (WGS) entry which is preliminary data.</text>
</comment>
<dbReference type="GO" id="GO:0016491">
    <property type="term" value="F:oxidoreductase activity"/>
    <property type="evidence" value="ECO:0007669"/>
    <property type="project" value="UniProtKB-KW"/>
</dbReference>
<name>A0ABV6CW83_9SPHN</name>
<keyword evidence="2" id="KW-0560">Oxidoreductase</keyword>